<gene>
    <name evidence="5" type="ORF">CC1G_13082</name>
</gene>
<feature type="region of interest" description="Disordered" evidence="3">
    <location>
        <begin position="1"/>
        <end position="32"/>
    </location>
</feature>
<dbReference type="InterPro" id="IPR039421">
    <property type="entry name" value="Type_1_exporter"/>
</dbReference>
<evidence type="ECO:0000259" key="4">
    <source>
        <dbReference type="PROSITE" id="PS50893"/>
    </source>
</evidence>
<dbReference type="KEGG" id="cci:CC1G_13082"/>
<dbReference type="eggNOG" id="KOG0058">
    <property type="taxonomic scope" value="Eukaryota"/>
</dbReference>
<keyword evidence="6" id="KW-1185">Reference proteome</keyword>
<dbReference type="AlphaFoldDB" id="A8NME2"/>
<dbReference type="InterPro" id="IPR003439">
    <property type="entry name" value="ABC_transporter-like_ATP-bd"/>
</dbReference>
<dbReference type="GeneID" id="6011414"/>
<dbReference type="SMART" id="SM00382">
    <property type="entry name" value="AAA"/>
    <property type="match status" value="1"/>
</dbReference>
<dbReference type="GO" id="GO:0034040">
    <property type="term" value="F:ATPase-coupled lipid transmembrane transporter activity"/>
    <property type="evidence" value="ECO:0007669"/>
    <property type="project" value="TreeGrafter"/>
</dbReference>
<dbReference type="Pfam" id="PF00005">
    <property type="entry name" value="ABC_tran"/>
    <property type="match status" value="1"/>
</dbReference>
<evidence type="ECO:0000256" key="2">
    <source>
        <dbReference type="ARBA" id="ARBA00022840"/>
    </source>
</evidence>
<dbReference type="SUPFAM" id="SSF52540">
    <property type="entry name" value="P-loop containing nucleoside triphosphate hydrolases"/>
    <property type="match status" value="1"/>
</dbReference>
<dbReference type="Gene3D" id="3.40.50.300">
    <property type="entry name" value="P-loop containing nucleotide triphosphate hydrolases"/>
    <property type="match status" value="1"/>
</dbReference>
<dbReference type="PANTHER" id="PTHR24221">
    <property type="entry name" value="ATP-BINDING CASSETTE SUB-FAMILY B"/>
    <property type="match status" value="1"/>
</dbReference>
<proteinExistence type="predicted"/>
<dbReference type="PANTHER" id="PTHR24221:SF646">
    <property type="entry name" value="HAEMOLYSIN SECRETION ATP-BINDING PROTEIN"/>
    <property type="match status" value="1"/>
</dbReference>
<evidence type="ECO:0000313" key="5">
    <source>
        <dbReference type="EMBL" id="EAU86922.2"/>
    </source>
</evidence>
<dbReference type="InterPro" id="IPR027417">
    <property type="entry name" value="P-loop_NTPase"/>
</dbReference>
<keyword evidence="2 5" id="KW-0067">ATP-binding</keyword>
<dbReference type="GO" id="GO:0005524">
    <property type="term" value="F:ATP binding"/>
    <property type="evidence" value="ECO:0007669"/>
    <property type="project" value="UniProtKB-KW"/>
</dbReference>
<dbReference type="InParanoid" id="A8NME2"/>
<evidence type="ECO:0000313" key="6">
    <source>
        <dbReference type="Proteomes" id="UP000001861"/>
    </source>
</evidence>
<name>A8NME2_COPC7</name>
<feature type="domain" description="ABC transporter" evidence="4">
    <location>
        <begin position="435"/>
        <end position="704"/>
    </location>
</feature>
<dbReference type="RefSeq" id="XP_001834898.2">
    <property type="nucleotide sequence ID" value="XM_001834846.2"/>
</dbReference>
<dbReference type="OMA" id="TRIMTHF"/>
<accession>A8NME2</accession>
<evidence type="ECO:0000256" key="1">
    <source>
        <dbReference type="ARBA" id="ARBA00022741"/>
    </source>
</evidence>
<dbReference type="PROSITE" id="PS50893">
    <property type="entry name" value="ABC_TRANSPORTER_2"/>
    <property type="match status" value="1"/>
</dbReference>
<dbReference type="GO" id="GO:0016887">
    <property type="term" value="F:ATP hydrolysis activity"/>
    <property type="evidence" value="ECO:0007669"/>
    <property type="project" value="InterPro"/>
</dbReference>
<dbReference type="EMBL" id="AACS02000012">
    <property type="protein sequence ID" value="EAU86922.2"/>
    <property type="molecule type" value="Genomic_DNA"/>
</dbReference>
<dbReference type="InterPro" id="IPR003593">
    <property type="entry name" value="AAA+_ATPase"/>
</dbReference>
<dbReference type="Proteomes" id="UP000001861">
    <property type="component" value="Unassembled WGS sequence"/>
</dbReference>
<reference evidence="5 6" key="1">
    <citation type="journal article" date="2010" name="Proc. Natl. Acad. Sci. U.S.A.">
        <title>Insights into evolution of multicellular fungi from the assembled chromosomes of the mushroom Coprinopsis cinerea (Coprinus cinereus).</title>
        <authorList>
            <person name="Stajich J.E."/>
            <person name="Wilke S.K."/>
            <person name="Ahren D."/>
            <person name="Au C.H."/>
            <person name="Birren B.W."/>
            <person name="Borodovsky M."/>
            <person name="Burns C."/>
            <person name="Canback B."/>
            <person name="Casselton L.A."/>
            <person name="Cheng C.K."/>
            <person name="Deng J."/>
            <person name="Dietrich F.S."/>
            <person name="Fargo D.C."/>
            <person name="Farman M.L."/>
            <person name="Gathman A.C."/>
            <person name="Goldberg J."/>
            <person name="Guigo R."/>
            <person name="Hoegger P.J."/>
            <person name="Hooker J.B."/>
            <person name="Huggins A."/>
            <person name="James T.Y."/>
            <person name="Kamada T."/>
            <person name="Kilaru S."/>
            <person name="Kodira C."/>
            <person name="Kues U."/>
            <person name="Kupfer D."/>
            <person name="Kwan H.S."/>
            <person name="Lomsadze A."/>
            <person name="Li W."/>
            <person name="Lilly W.W."/>
            <person name="Ma L.J."/>
            <person name="Mackey A.J."/>
            <person name="Manning G."/>
            <person name="Martin F."/>
            <person name="Muraguchi H."/>
            <person name="Natvig D.O."/>
            <person name="Palmerini H."/>
            <person name="Ramesh M.A."/>
            <person name="Rehmeyer C.J."/>
            <person name="Roe B.A."/>
            <person name="Shenoy N."/>
            <person name="Stanke M."/>
            <person name="Ter-Hovhannisyan V."/>
            <person name="Tunlid A."/>
            <person name="Velagapudi R."/>
            <person name="Vision T.J."/>
            <person name="Zeng Q."/>
            <person name="Zolan M.E."/>
            <person name="Pukkila P.J."/>
        </authorList>
    </citation>
    <scope>NUCLEOTIDE SEQUENCE [LARGE SCALE GENOMIC DNA]</scope>
    <source>
        <strain evidence="6">Okayama-7 / 130 / ATCC MYA-4618 / FGSC 9003</strain>
    </source>
</reference>
<comment type="caution">
    <text evidence="5">The sequence shown here is derived from an EMBL/GenBank/DDBJ whole genome shotgun (WGS) entry which is preliminary data.</text>
</comment>
<sequence length="705" mass="79243">MLYRKGKGNLSEQPKLCPESPRADDVNAVNDSSDSKYRDVKIEEYQTGIWRVLLSKQGQFKGPKAFEQFTHFYKSFDHIRQLYMDIYTLSPTLFLLHVLSSLWSGLQGALMLYYSSEILRAVEAGLKEDQPTLAPMLKTALVRMLWNFLISYINRQFRIVDRRLQRKVQLHFELRVIRSQLGSDVYTARTIPAVEAFYAWDAFDHVNRHIVNMTRTISHIAVTLRNIQASFGPVFVAFCLGPPIINQMLGTSLFDKSSLYLFTVHDLLYLIEVPACYLWIDNSVYLRTQALRALGGETYRQDVICGDLRDWIVKEIQEGSEELGDLPDILPWNNDRDISFKTIFKLLSSAPLVMCLLVALSDKQPSVATVAILQSSLRELRANVTSALNYGERLGTCLSRLGNLYKLLEADAGSKAALSYPPNDVDSNGKAGMKFELRNVSFAYPGSKNSTKALDGLDLTIPAGSVVVIVGTNGSGKSTLVRILSCLSPPTSGDLMIDGHPAKDYDLSEIRQASAILSQDSQLYPLSFAENIGLGCVELMSDMALVKDAAERGGAAEFISKMGKGYDTVLDAHRFRNKHEFNLPDDENHPLQKRIQSLPNKKANISGGERQRVIAARSFMRLHSGKIKFVAVDEPSSALDAEAELRLFQQLLAVRDGKTLVFVTHRFGHLTKFADMILYVTFYLPDLVFDLANWLLRSFQVHERR</sequence>
<dbReference type="HOGENOM" id="CLU_000604_63_0_1"/>
<keyword evidence="1" id="KW-0547">Nucleotide-binding</keyword>
<evidence type="ECO:0000256" key="3">
    <source>
        <dbReference type="SAM" id="MobiDB-lite"/>
    </source>
</evidence>
<protein>
    <submittedName>
        <fullName evidence="5">ABC transporter ATP-binding protein</fullName>
    </submittedName>
</protein>
<dbReference type="OrthoDB" id="6500128at2759"/>
<organism evidence="5 6">
    <name type="scientific">Coprinopsis cinerea (strain Okayama-7 / 130 / ATCC MYA-4618 / FGSC 9003)</name>
    <name type="common">Inky cap fungus</name>
    <name type="synonym">Hormographiella aspergillata</name>
    <dbReference type="NCBI Taxonomy" id="240176"/>
    <lineage>
        <taxon>Eukaryota</taxon>
        <taxon>Fungi</taxon>
        <taxon>Dikarya</taxon>
        <taxon>Basidiomycota</taxon>
        <taxon>Agaricomycotina</taxon>
        <taxon>Agaricomycetes</taxon>
        <taxon>Agaricomycetidae</taxon>
        <taxon>Agaricales</taxon>
        <taxon>Agaricineae</taxon>
        <taxon>Psathyrellaceae</taxon>
        <taxon>Coprinopsis</taxon>
    </lineage>
</organism>
<dbReference type="VEuPathDB" id="FungiDB:CC1G_13082"/>